<dbReference type="AlphaFoldDB" id="A0A2S0MJ29"/>
<dbReference type="GO" id="GO:0008892">
    <property type="term" value="F:guanine deaminase activity"/>
    <property type="evidence" value="ECO:0007669"/>
    <property type="project" value="TreeGrafter"/>
</dbReference>
<dbReference type="OrthoDB" id="3189065at2"/>
<dbReference type="Gene3D" id="3.20.20.140">
    <property type="entry name" value="Metal-dependent hydrolases"/>
    <property type="match status" value="1"/>
</dbReference>
<evidence type="ECO:0000313" key="8">
    <source>
        <dbReference type="Proteomes" id="UP000239709"/>
    </source>
</evidence>
<feature type="region of interest" description="Disordered" evidence="5">
    <location>
        <begin position="312"/>
        <end position="332"/>
    </location>
</feature>
<comment type="cofactor">
    <cofactor evidence="1">
        <name>Zn(2+)</name>
        <dbReference type="ChEBI" id="CHEBI:29105"/>
    </cofactor>
</comment>
<dbReference type="SUPFAM" id="SSF51338">
    <property type="entry name" value="Composite domain of metallo-dependent hydrolases"/>
    <property type="match status" value="1"/>
</dbReference>
<dbReference type="PANTHER" id="PTHR11271">
    <property type="entry name" value="GUANINE DEAMINASE"/>
    <property type="match status" value="1"/>
</dbReference>
<keyword evidence="2" id="KW-0479">Metal-binding</keyword>
<protein>
    <submittedName>
        <fullName evidence="7">Guanine deaminase</fullName>
    </submittedName>
</protein>
<keyword evidence="4" id="KW-0862">Zinc</keyword>
<organism evidence="7 8">
    <name type="scientific">Ottowia oryzae</name>
    <dbReference type="NCBI Taxonomy" id="2109914"/>
    <lineage>
        <taxon>Bacteria</taxon>
        <taxon>Pseudomonadati</taxon>
        <taxon>Pseudomonadota</taxon>
        <taxon>Betaproteobacteria</taxon>
        <taxon>Burkholderiales</taxon>
        <taxon>Comamonadaceae</taxon>
        <taxon>Ottowia</taxon>
    </lineage>
</organism>
<evidence type="ECO:0000256" key="5">
    <source>
        <dbReference type="SAM" id="MobiDB-lite"/>
    </source>
</evidence>
<evidence type="ECO:0000256" key="1">
    <source>
        <dbReference type="ARBA" id="ARBA00001947"/>
    </source>
</evidence>
<dbReference type="EMBL" id="CP027666">
    <property type="protein sequence ID" value="AVO35761.1"/>
    <property type="molecule type" value="Genomic_DNA"/>
</dbReference>
<dbReference type="GO" id="GO:0006147">
    <property type="term" value="P:guanine catabolic process"/>
    <property type="evidence" value="ECO:0007669"/>
    <property type="project" value="UniProtKB-UniPathway"/>
</dbReference>
<reference evidence="7 8" key="1">
    <citation type="submission" date="2018-03" db="EMBL/GenBank/DDBJ databases">
        <title>Genome sequencing of Ottowia sp.</title>
        <authorList>
            <person name="Kim S.-J."/>
            <person name="Heo J."/>
            <person name="Kwon S.-W."/>
        </authorList>
    </citation>
    <scope>NUCLEOTIDE SEQUENCE [LARGE SCALE GENOMIC DNA]</scope>
    <source>
        <strain evidence="7 8">KADR8-3</strain>
    </source>
</reference>
<dbReference type="Pfam" id="PF01979">
    <property type="entry name" value="Amidohydro_1"/>
    <property type="match status" value="1"/>
</dbReference>
<sequence length="458" mass="49418">MQSWRASLLRFDPDGQALFDEDGLLVVGPNAEGRQVVLAAGAYAALAAQYADVPCTHLPGRILAPGFVDLHIHYPQTDVIGSPAEGLLPWLEHYTFPHEAQFADEAHAASVARFFCDELLRNGVTTSLTFSTSHVPSVDALFAEAQRRHMRLITGKVLQDRHSPDGVRDDTEQSLIDTEALIRQWHGVDRLGYAITPRFAPSCTEAQLRGAGALAAQYPDVWVQSHVAENLDEVAWARALFPDSRSYLAIYADHGLMRPRAVYAHCIHFDDDDRRLMRDTRTAAAVSPTSNLFLGSGFFDFAAADRVGFLPPGRPKAETAPSGGSGPREAGERGGMLYGLASDVGGGTSFSPFVTMRAAYFTGRAATTGFAAKPGVSLAPEKLWWLHTAGAARALDLEGVIGNLQPGCEADFVVLNPAATPLLARRTSQADSLAELLFALIVLGDDRVIEQTIISQAK</sequence>
<dbReference type="KEGG" id="otk:C6570_17190"/>
<feature type="domain" description="Amidohydrolase-related" evidence="6">
    <location>
        <begin position="62"/>
        <end position="454"/>
    </location>
</feature>
<evidence type="ECO:0000256" key="3">
    <source>
        <dbReference type="ARBA" id="ARBA00022801"/>
    </source>
</evidence>
<dbReference type="InterPro" id="IPR011059">
    <property type="entry name" value="Metal-dep_hydrolase_composite"/>
</dbReference>
<dbReference type="SUPFAM" id="SSF51556">
    <property type="entry name" value="Metallo-dependent hydrolases"/>
    <property type="match status" value="1"/>
</dbReference>
<dbReference type="InterPro" id="IPR051607">
    <property type="entry name" value="Metallo-dep_hydrolases"/>
</dbReference>
<evidence type="ECO:0000256" key="4">
    <source>
        <dbReference type="ARBA" id="ARBA00022833"/>
    </source>
</evidence>
<evidence type="ECO:0000256" key="2">
    <source>
        <dbReference type="ARBA" id="ARBA00022723"/>
    </source>
</evidence>
<dbReference type="GO" id="GO:0005829">
    <property type="term" value="C:cytosol"/>
    <property type="evidence" value="ECO:0007669"/>
    <property type="project" value="TreeGrafter"/>
</dbReference>
<dbReference type="NCBIfam" id="NF006679">
    <property type="entry name" value="PRK09228.1"/>
    <property type="match status" value="1"/>
</dbReference>
<evidence type="ECO:0000259" key="6">
    <source>
        <dbReference type="Pfam" id="PF01979"/>
    </source>
</evidence>
<evidence type="ECO:0000313" key="7">
    <source>
        <dbReference type="EMBL" id="AVO35761.1"/>
    </source>
</evidence>
<keyword evidence="3" id="KW-0378">Hydrolase</keyword>
<dbReference type="PANTHER" id="PTHR11271:SF6">
    <property type="entry name" value="GUANINE DEAMINASE"/>
    <property type="match status" value="1"/>
</dbReference>
<accession>A0A2S0MJ29</accession>
<name>A0A2S0MJ29_9BURK</name>
<keyword evidence="8" id="KW-1185">Reference proteome</keyword>
<proteinExistence type="predicted"/>
<dbReference type="InterPro" id="IPR006680">
    <property type="entry name" value="Amidohydro-rel"/>
</dbReference>
<dbReference type="InterPro" id="IPR032466">
    <property type="entry name" value="Metal_Hydrolase"/>
</dbReference>
<dbReference type="GO" id="GO:0008270">
    <property type="term" value="F:zinc ion binding"/>
    <property type="evidence" value="ECO:0007669"/>
    <property type="project" value="TreeGrafter"/>
</dbReference>
<dbReference type="RefSeq" id="WP_106704306.1">
    <property type="nucleotide sequence ID" value="NZ_CP027666.1"/>
</dbReference>
<dbReference type="UniPathway" id="UPA00603">
    <property type="reaction ID" value="UER00660"/>
</dbReference>
<dbReference type="Proteomes" id="UP000239709">
    <property type="component" value="Chromosome"/>
</dbReference>
<gene>
    <name evidence="7" type="ORF">C6570_17190</name>
</gene>